<comment type="caution">
    <text evidence="1">The sequence shown here is derived from an EMBL/GenBank/DDBJ whole genome shotgun (WGS) entry which is preliminary data.</text>
</comment>
<evidence type="ECO:0000313" key="1">
    <source>
        <dbReference type="EMBL" id="RVW83544.1"/>
    </source>
</evidence>
<proteinExistence type="predicted"/>
<accession>A0A438HGG5</accession>
<reference evidence="1 2" key="1">
    <citation type="journal article" date="2018" name="PLoS Genet.">
        <title>Population sequencing reveals clonal diversity and ancestral inbreeding in the grapevine cultivar Chardonnay.</title>
        <authorList>
            <person name="Roach M.J."/>
            <person name="Johnson D.L."/>
            <person name="Bohlmann J."/>
            <person name="van Vuuren H.J."/>
            <person name="Jones S.J."/>
            <person name="Pretorius I.S."/>
            <person name="Schmidt S.A."/>
            <person name="Borneman A.R."/>
        </authorList>
    </citation>
    <scope>NUCLEOTIDE SEQUENCE [LARGE SCALE GENOMIC DNA]</scope>
    <source>
        <strain evidence="2">cv. Chardonnay</strain>
        <tissue evidence="1">Leaf</tissue>
    </source>
</reference>
<sequence>MHSIDFVEFDDRIHMLSGDDSEPEPIVSDEIYEMSGVTLGPRMPVPFRLVPEMLIRFRLHMLMMFTLLMYSMLSAGKVVRQQPPAAARPLEGRLPRRSTHRDALIQALSQIRVETTTIPKGLIHMVTVCKATYIVFSNDDLPSEGSSHTFPFIYMLVVQAVGSHLSF</sequence>
<dbReference type="EMBL" id="QGNW01000226">
    <property type="protein sequence ID" value="RVW83544.1"/>
    <property type="molecule type" value="Genomic_DNA"/>
</dbReference>
<gene>
    <name evidence="1" type="ORF">CK203_054224</name>
</gene>
<dbReference type="Proteomes" id="UP000288805">
    <property type="component" value="Unassembled WGS sequence"/>
</dbReference>
<dbReference type="AlphaFoldDB" id="A0A438HGG5"/>
<organism evidence="1 2">
    <name type="scientific">Vitis vinifera</name>
    <name type="common">Grape</name>
    <dbReference type="NCBI Taxonomy" id="29760"/>
    <lineage>
        <taxon>Eukaryota</taxon>
        <taxon>Viridiplantae</taxon>
        <taxon>Streptophyta</taxon>
        <taxon>Embryophyta</taxon>
        <taxon>Tracheophyta</taxon>
        <taxon>Spermatophyta</taxon>
        <taxon>Magnoliopsida</taxon>
        <taxon>eudicotyledons</taxon>
        <taxon>Gunneridae</taxon>
        <taxon>Pentapetalae</taxon>
        <taxon>rosids</taxon>
        <taxon>Vitales</taxon>
        <taxon>Vitaceae</taxon>
        <taxon>Viteae</taxon>
        <taxon>Vitis</taxon>
    </lineage>
</organism>
<protein>
    <submittedName>
        <fullName evidence="1">Uncharacterized protein</fullName>
    </submittedName>
</protein>
<name>A0A438HGG5_VITVI</name>
<evidence type="ECO:0000313" key="2">
    <source>
        <dbReference type="Proteomes" id="UP000288805"/>
    </source>
</evidence>